<protein>
    <submittedName>
        <fullName evidence="2">Proline-rich receptor-like protein kinase PERK2</fullName>
    </submittedName>
</protein>
<comment type="caution">
    <text evidence="2">The sequence shown here is derived from an EMBL/GenBank/DDBJ whole genome shotgun (WGS) entry which is preliminary data.</text>
</comment>
<evidence type="ECO:0000256" key="1">
    <source>
        <dbReference type="SAM" id="MobiDB-lite"/>
    </source>
</evidence>
<name>A0AAX6ER59_IRIPA</name>
<dbReference type="GO" id="GO:0016301">
    <property type="term" value="F:kinase activity"/>
    <property type="evidence" value="ECO:0007669"/>
    <property type="project" value="UniProtKB-KW"/>
</dbReference>
<dbReference type="AlphaFoldDB" id="A0AAX6ER59"/>
<keyword evidence="2" id="KW-0808">Transferase</keyword>
<keyword evidence="3" id="KW-1185">Reference proteome</keyword>
<accession>A0AAX6ER59</accession>
<proteinExistence type="predicted"/>
<reference evidence="2" key="1">
    <citation type="journal article" date="2023" name="GigaByte">
        <title>Genome assembly of the bearded iris, Iris pallida Lam.</title>
        <authorList>
            <person name="Bruccoleri R.E."/>
            <person name="Oakeley E.J."/>
            <person name="Faust A.M.E."/>
            <person name="Altorfer M."/>
            <person name="Dessus-Babus S."/>
            <person name="Burckhardt D."/>
            <person name="Oertli M."/>
            <person name="Naumann U."/>
            <person name="Petersen F."/>
            <person name="Wong J."/>
        </authorList>
    </citation>
    <scope>NUCLEOTIDE SEQUENCE</scope>
    <source>
        <strain evidence="2">GSM-AAB239-AS_SAM_17_03QT</strain>
    </source>
</reference>
<evidence type="ECO:0000313" key="2">
    <source>
        <dbReference type="EMBL" id="KAJ6806265.1"/>
    </source>
</evidence>
<keyword evidence="2" id="KW-0418">Kinase</keyword>
<feature type="region of interest" description="Disordered" evidence="1">
    <location>
        <begin position="20"/>
        <end position="40"/>
    </location>
</feature>
<reference evidence="2" key="2">
    <citation type="submission" date="2023-04" db="EMBL/GenBank/DDBJ databases">
        <authorList>
            <person name="Bruccoleri R.E."/>
            <person name="Oakeley E.J."/>
            <person name="Faust A.-M."/>
            <person name="Dessus-Babus S."/>
            <person name="Altorfer M."/>
            <person name="Burckhardt D."/>
            <person name="Oertli M."/>
            <person name="Naumann U."/>
            <person name="Petersen F."/>
            <person name="Wong J."/>
        </authorList>
    </citation>
    <scope>NUCLEOTIDE SEQUENCE</scope>
    <source>
        <strain evidence="2">GSM-AAB239-AS_SAM_17_03QT</strain>
        <tissue evidence="2">Leaf</tissue>
    </source>
</reference>
<sequence>MWRRPRMVVDGIGDSYSRYGTARSGGCGRRRRSDRGSGRENVDLDLEHQWAAVADGRRRGRKEVREERWSRVRACPMYCPCQLVDTDT</sequence>
<organism evidence="2 3">
    <name type="scientific">Iris pallida</name>
    <name type="common">Sweet iris</name>
    <dbReference type="NCBI Taxonomy" id="29817"/>
    <lineage>
        <taxon>Eukaryota</taxon>
        <taxon>Viridiplantae</taxon>
        <taxon>Streptophyta</taxon>
        <taxon>Embryophyta</taxon>
        <taxon>Tracheophyta</taxon>
        <taxon>Spermatophyta</taxon>
        <taxon>Magnoliopsida</taxon>
        <taxon>Liliopsida</taxon>
        <taxon>Asparagales</taxon>
        <taxon>Iridaceae</taxon>
        <taxon>Iridoideae</taxon>
        <taxon>Irideae</taxon>
        <taxon>Iris</taxon>
    </lineage>
</organism>
<evidence type="ECO:0000313" key="3">
    <source>
        <dbReference type="Proteomes" id="UP001140949"/>
    </source>
</evidence>
<keyword evidence="2" id="KW-0675">Receptor</keyword>
<dbReference type="Proteomes" id="UP001140949">
    <property type="component" value="Unassembled WGS sequence"/>
</dbReference>
<gene>
    <name evidence="2" type="ORF">M6B38_175325</name>
</gene>
<dbReference type="EMBL" id="JANAVB010034620">
    <property type="protein sequence ID" value="KAJ6806265.1"/>
    <property type="molecule type" value="Genomic_DNA"/>
</dbReference>